<name>A0A413BFK5_9FIRM</name>
<dbReference type="PANTHER" id="PTHR33204:SF29">
    <property type="entry name" value="TRANSCRIPTIONAL REGULATOR"/>
    <property type="match status" value="1"/>
</dbReference>
<dbReference type="Gene3D" id="1.10.10.10">
    <property type="entry name" value="Winged helix-like DNA-binding domain superfamily/Winged helix DNA-binding domain"/>
    <property type="match status" value="1"/>
</dbReference>
<accession>A0A413BFK5</accession>
<organism evidence="5 6">
    <name type="scientific">Agathobacter rectalis</name>
    <dbReference type="NCBI Taxonomy" id="39491"/>
    <lineage>
        <taxon>Bacteria</taxon>
        <taxon>Bacillati</taxon>
        <taxon>Bacillota</taxon>
        <taxon>Clostridia</taxon>
        <taxon>Lachnospirales</taxon>
        <taxon>Lachnospiraceae</taxon>
        <taxon>Agathobacter</taxon>
    </lineage>
</organism>
<sequence length="116" mass="12936">MKQCQSFQCPVEATLQLIGGKYKSLILWHLIGKTLRFNELGKLIKSATPKMLTQQLRELENDGLINRVVYPVVPPKTEYSLTPFGESIIPVLEAMCNWGNSYLEGTATCVNSCSSI</sequence>
<dbReference type="InterPro" id="IPR036390">
    <property type="entry name" value="WH_DNA-bd_sf"/>
</dbReference>
<dbReference type="Pfam" id="PF01638">
    <property type="entry name" value="HxlR"/>
    <property type="match status" value="1"/>
</dbReference>
<keyword evidence="2" id="KW-0238">DNA-binding</keyword>
<dbReference type="GO" id="GO:0003677">
    <property type="term" value="F:DNA binding"/>
    <property type="evidence" value="ECO:0007669"/>
    <property type="project" value="UniProtKB-KW"/>
</dbReference>
<gene>
    <name evidence="5" type="ORF">DWV78_10115</name>
</gene>
<keyword evidence="3" id="KW-0804">Transcription</keyword>
<evidence type="ECO:0000313" key="6">
    <source>
        <dbReference type="Proteomes" id="UP000286581"/>
    </source>
</evidence>
<comment type="caution">
    <text evidence="5">The sequence shown here is derived from an EMBL/GenBank/DDBJ whole genome shotgun (WGS) entry which is preliminary data.</text>
</comment>
<evidence type="ECO:0000313" key="5">
    <source>
        <dbReference type="EMBL" id="RGW39305.1"/>
    </source>
</evidence>
<dbReference type="EMBL" id="QSAE01000030">
    <property type="protein sequence ID" value="RGW39305.1"/>
    <property type="molecule type" value="Genomic_DNA"/>
</dbReference>
<protein>
    <submittedName>
        <fullName evidence="5">Transcriptional regulator</fullName>
    </submittedName>
</protein>
<dbReference type="InterPro" id="IPR002577">
    <property type="entry name" value="HTH_HxlR"/>
</dbReference>
<evidence type="ECO:0000256" key="1">
    <source>
        <dbReference type="ARBA" id="ARBA00023015"/>
    </source>
</evidence>
<reference evidence="5 6" key="1">
    <citation type="submission" date="2018-08" db="EMBL/GenBank/DDBJ databases">
        <title>A genome reference for cultivated species of the human gut microbiota.</title>
        <authorList>
            <person name="Zou Y."/>
            <person name="Xue W."/>
            <person name="Luo G."/>
        </authorList>
    </citation>
    <scope>NUCLEOTIDE SEQUENCE [LARGE SCALE GENOMIC DNA]</scope>
    <source>
        <strain evidence="5 6">AF12-8</strain>
    </source>
</reference>
<evidence type="ECO:0000259" key="4">
    <source>
        <dbReference type="PROSITE" id="PS51118"/>
    </source>
</evidence>
<evidence type="ECO:0000256" key="2">
    <source>
        <dbReference type="ARBA" id="ARBA00023125"/>
    </source>
</evidence>
<keyword evidence="1" id="KW-0805">Transcription regulation</keyword>
<dbReference type="Proteomes" id="UP000286581">
    <property type="component" value="Unassembled WGS sequence"/>
</dbReference>
<dbReference type="PANTHER" id="PTHR33204">
    <property type="entry name" value="TRANSCRIPTIONAL REGULATOR, MARR FAMILY"/>
    <property type="match status" value="1"/>
</dbReference>
<dbReference type="AlphaFoldDB" id="A0A413BFK5"/>
<dbReference type="SUPFAM" id="SSF46785">
    <property type="entry name" value="Winged helix' DNA-binding domain"/>
    <property type="match status" value="1"/>
</dbReference>
<proteinExistence type="predicted"/>
<dbReference type="InterPro" id="IPR036388">
    <property type="entry name" value="WH-like_DNA-bd_sf"/>
</dbReference>
<dbReference type="PROSITE" id="PS51118">
    <property type="entry name" value="HTH_HXLR"/>
    <property type="match status" value="1"/>
</dbReference>
<feature type="domain" description="HTH hxlR-type" evidence="4">
    <location>
        <begin position="9"/>
        <end position="107"/>
    </location>
</feature>
<evidence type="ECO:0000256" key="3">
    <source>
        <dbReference type="ARBA" id="ARBA00023163"/>
    </source>
</evidence>